<evidence type="ECO:0000256" key="1">
    <source>
        <dbReference type="SAM" id="MobiDB-lite"/>
    </source>
</evidence>
<dbReference type="Proteomes" id="UP001499895">
    <property type="component" value="Unassembled WGS sequence"/>
</dbReference>
<dbReference type="InterPro" id="IPR027798">
    <property type="entry name" value="Ub_Mut7C"/>
</dbReference>
<keyword evidence="5" id="KW-1185">Reference proteome</keyword>
<gene>
    <name evidence="4" type="ORF">GCM10009544_44510</name>
</gene>
<dbReference type="PANTHER" id="PTHR39081:SF1">
    <property type="entry name" value="MUT7-C RNASE DOMAIN-CONTAINING PROTEIN"/>
    <property type="match status" value="1"/>
</dbReference>
<feature type="region of interest" description="Disordered" evidence="1">
    <location>
        <begin position="258"/>
        <end position="286"/>
    </location>
</feature>
<name>A0ABN1AIW9_9ACTN</name>
<evidence type="ECO:0000259" key="3">
    <source>
        <dbReference type="Pfam" id="PF14451"/>
    </source>
</evidence>
<feature type="domain" description="Mut7-C RNAse" evidence="2">
    <location>
        <begin position="103"/>
        <end position="244"/>
    </location>
</feature>
<dbReference type="PANTHER" id="PTHR39081">
    <property type="entry name" value="MUT7-C DOMAIN-CONTAINING PROTEIN"/>
    <property type="match status" value="1"/>
</dbReference>
<dbReference type="InterPro" id="IPR002782">
    <property type="entry name" value="Mut7-C_RNAse_dom"/>
</dbReference>
<comment type="caution">
    <text evidence="4">The sequence shown here is derived from an EMBL/GenBank/DDBJ whole genome shotgun (WGS) entry which is preliminary data.</text>
</comment>
<dbReference type="Pfam" id="PF14451">
    <property type="entry name" value="Ub-Mut7C"/>
    <property type="match status" value="1"/>
</dbReference>
<dbReference type="Pfam" id="PF01927">
    <property type="entry name" value="Mut7-C"/>
    <property type="match status" value="1"/>
</dbReference>
<accession>A0ABN1AIW9</accession>
<sequence>MTGPGAAGGMLGRVNGSPVPLTLAPELRLFAPAGRRGEHTTLATDGTSALGHLVESFGVPRTEIGELLVDGRPVPAAYVPRPGDTVEVRAVARPQRVPGAPLRFLLDIHLGTLARRLRLLGVDAAYHTPDPGDRALAAQSAQQQRVLLSRDRGLLRRREVWAGAFVYSDRPEEQLRDVLGRFAPRLAPWTRCTHCNGPLTRTPKDTVDHRLRPGTRSTYQAFAQCTVCEQVYWQGAHHAQLEAIVNRALDEFGASAPAARHETAAAEAAGPHLTTRTDGNGRHGNA</sequence>
<evidence type="ECO:0000313" key="5">
    <source>
        <dbReference type="Proteomes" id="UP001499895"/>
    </source>
</evidence>
<feature type="domain" description="Ubiquitin Mut7-C" evidence="3">
    <location>
        <begin position="20"/>
        <end position="95"/>
    </location>
</feature>
<evidence type="ECO:0000313" key="4">
    <source>
        <dbReference type="EMBL" id="GAA0477660.1"/>
    </source>
</evidence>
<reference evidence="4 5" key="1">
    <citation type="journal article" date="2019" name="Int. J. Syst. Evol. Microbiol.">
        <title>The Global Catalogue of Microorganisms (GCM) 10K type strain sequencing project: providing services to taxonomists for standard genome sequencing and annotation.</title>
        <authorList>
            <consortium name="The Broad Institute Genomics Platform"/>
            <consortium name="The Broad Institute Genome Sequencing Center for Infectious Disease"/>
            <person name="Wu L."/>
            <person name="Ma J."/>
        </authorList>
    </citation>
    <scope>NUCLEOTIDE SEQUENCE [LARGE SCALE GENOMIC DNA]</scope>
    <source>
        <strain evidence="4 5">JCM 10649</strain>
    </source>
</reference>
<organism evidence="4 5">
    <name type="scientific">Streptomyces stramineus</name>
    <dbReference type="NCBI Taxonomy" id="173861"/>
    <lineage>
        <taxon>Bacteria</taxon>
        <taxon>Bacillati</taxon>
        <taxon>Actinomycetota</taxon>
        <taxon>Actinomycetes</taxon>
        <taxon>Kitasatosporales</taxon>
        <taxon>Streptomycetaceae</taxon>
        <taxon>Streptomyces</taxon>
    </lineage>
</organism>
<dbReference type="EMBL" id="BAAAHB010000056">
    <property type="protein sequence ID" value="GAA0477660.1"/>
    <property type="molecule type" value="Genomic_DNA"/>
</dbReference>
<evidence type="ECO:0000259" key="2">
    <source>
        <dbReference type="Pfam" id="PF01927"/>
    </source>
</evidence>
<protein>
    <submittedName>
        <fullName evidence="4">Mut7-C RNAse domain-containing protein</fullName>
    </submittedName>
</protein>
<proteinExistence type="predicted"/>